<evidence type="ECO:0000259" key="3">
    <source>
        <dbReference type="Pfam" id="PF00294"/>
    </source>
</evidence>
<keyword evidence="1" id="KW-0808">Transferase</keyword>
<dbReference type="GO" id="GO:0016301">
    <property type="term" value="F:kinase activity"/>
    <property type="evidence" value="ECO:0007669"/>
    <property type="project" value="UniProtKB-KW"/>
</dbReference>
<keyword evidence="2 4" id="KW-0418">Kinase</keyword>
<dbReference type="Proteomes" id="UP000886787">
    <property type="component" value="Unassembled WGS sequence"/>
</dbReference>
<dbReference type="InterPro" id="IPR011611">
    <property type="entry name" value="PfkB_dom"/>
</dbReference>
<dbReference type="InterPro" id="IPR029056">
    <property type="entry name" value="Ribokinase-like"/>
</dbReference>
<dbReference type="PANTHER" id="PTHR10584:SF166">
    <property type="entry name" value="RIBOKINASE"/>
    <property type="match status" value="1"/>
</dbReference>
<sequence>MEQILVSGLLNTETTVQVERFPIEYCPIHFPFFGIDATVSGVGFNVAKALRTLGDSVTLFSLTGRDQAGQAILQAVQEAGLETAYIRPALALSPQTVVLYDKSGKRQIYCDLKDIQQAVCDPALFTKALTGCKTAVLCNINFNRPLLSVAKKAGVLIATDVHVLSDLHDAFNADFMHSADVLFLSDEAIPGEVSDFVKALAGVYCCKVIAVGLGHKGALLYTRENRQCIHIPAVYTRPVVNTVGAGDALFSAFMHFYTKTNDALFSLRRAVYFASYKIGEAGAANGFTDETALDALINA</sequence>
<dbReference type="EMBL" id="DVFW01000042">
    <property type="protein sequence ID" value="HIQ81188.1"/>
    <property type="molecule type" value="Genomic_DNA"/>
</dbReference>
<dbReference type="AlphaFoldDB" id="A0A9D1CV40"/>
<organism evidence="4 5">
    <name type="scientific">Candidatus Scatavimonas merdigallinarum</name>
    <dbReference type="NCBI Taxonomy" id="2840914"/>
    <lineage>
        <taxon>Bacteria</taxon>
        <taxon>Bacillati</taxon>
        <taxon>Bacillota</taxon>
        <taxon>Clostridia</taxon>
        <taxon>Eubacteriales</taxon>
        <taxon>Oscillospiraceae</taxon>
        <taxon>Oscillospiraceae incertae sedis</taxon>
        <taxon>Candidatus Scatavimonas</taxon>
    </lineage>
</organism>
<dbReference type="PROSITE" id="PS00584">
    <property type="entry name" value="PFKB_KINASES_2"/>
    <property type="match status" value="1"/>
</dbReference>
<dbReference type="InterPro" id="IPR002173">
    <property type="entry name" value="Carboh/pur_kinase_PfkB_CS"/>
</dbReference>
<name>A0A9D1CV40_9FIRM</name>
<reference evidence="4" key="1">
    <citation type="submission" date="2020-10" db="EMBL/GenBank/DDBJ databases">
        <authorList>
            <person name="Gilroy R."/>
        </authorList>
    </citation>
    <scope>NUCLEOTIDE SEQUENCE</scope>
    <source>
        <strain evidence="4">ChiSjej1B19-3389</strain>
    </source>
</reference>
<gene>
    <name evidence="4" type="ORF">IAD32_07915</name>
</gene>
<comment type="caution">
    <text evidence="4">The sequence shown here is derived from an EMBL/GenBank/DDBJ whole genome shotgun (WGS) entry which is preliminary data.</text>
</comment>
<evidence type="ECO:0000313" key="5">
    <source>
        <dbReference type="Proteomes" id="UP000886787"/>
    </source>
</evidence>
<protein>
    <submittedName>
        <fullName evidence="4">Carbohydrate kinase family protein</fullName>
    </submittedName>
</protein>
<dbReference type="SUPFAM" id="SSF53613">
    <property type="entry name" value="Ribokinase-like"/>
    <property type="match status" value="1"/>
</dbReference>
<dbReference type="Gene3D" id="3.40.1190.20">
    <property type="match status" value="1"/>
</dbReference>
<evidence type="ECO:0000313" key="4">
    <source>
        <dbReference type="EMBL" id="HIQ81188.1"/>
    </source>
</evidence>
<proteinExistence type="predicted"/>
<evidence type="ECO:0000256" key="2">
    <source>
        <dbReference type="ARBA" id="ARBA00022777"/>
    </source>
</evidence>
<reference evidence="4" key="2">
    <citation type="journal article" date="2021" name="PeerJ">
        <title>Extensive microbial diversity within the chicken gut microbiome revealed by metagenomics and culture.</title>
        <authorList>
            <person name="Gilroy R."/>
            <person name="Ravi A."/>
            <person name="Getino M."/>
            <person name="Pursley I."/>
            <person name="Horton D.L."/>
            <person name="Alikhan N.F."/>
            <person name="Baker D."/>
            <person name="Gharbi K."/>
            <person name="Hall N."/>
            <person name="Watson M."/>
            <person name="Adriaenssens E.M."/>
            <person name="Foster-Nyarko E."/>
            <person name="Jarju S."/>
            <person name="Secka A."/>
            <person name="Antonio M."/>
            <person name="Oren A."/>
            <person name="Chaudhuri R.R."/>
            <person name="La Ragione R."/>
            <person name="Hildebrand F."/>
            <person name="Pallen M.J."/>
        </authorList>
    </citation>
    <scope>NUCLEOTIDE SEQUENCE</scope>
    <source>
        <strain evidence="4">ChiSjej1B19-3389</strain>
    </source>
</reference>
<accession>A0A9D1CV40</accession>
<feature type="domain" description="Carbohydrate kinase PfkB" evidence="3">
    <location>
        <begin position="36"/>
        <end position="286"/>
    </location>
</feature>
<dbReference type="PANTHER" id="PTHR10584">
    <property type="entry name" value="SUGAR KINASE"/>
    <property type="match status" value="1"/>
</dbReference>
<dbReference type="Pfam" id="PF00294">
    <property type="entry name" value="PfkB"/>
    <property type="match status" value="1"/>
</dbReference>
<evidence type="ECO:0000256" key="1">
    <source>
        <dbReference type="ARBA" id="ARBA00022679"/>
    </source>
</evidence>